<keyword evidence="6 11" id="KW-0694">RNA-binding</keyword>
<dbReference type="Gene3D" id="3.40.50.150">
    <property type="entry name" value="Vaccinia Virus protein VP39"/>
    <property type="match status" value="1"/>
</dbReference>
<keyword evidence="5 11" id="KW-0949">S-adenosyl-L-methionine</keyword>
<keyword evidence="3 11" id="KW-0489">Methyltransferase</keyword>
<evidence type="ECO:0000256" key="9">
    <source>
        <dbReference type="ARBA" id="ARBA00042050"/>
    </source>
</evidence>
<dbReference type="SUPFAM" id="SSF53335">
    <property type="entry name" value="S-adenosyl-L-methionine-dependent methyltransferases"/>
    <property type="match status" value="1"/>
</dbReference>
<dbReference type="FunFam" id="3.40.50.150:FF:000055">
    <property type="entry name" value="5-methylcytosine rRNA methyltransferase NSUN4"/>
    <property type="match status" value="1"/>
</dbReference>
<dbReference type="EMBL" id="CAJHNH020000409">
    <property type="protein sequence ID" value="CAG5117455.1"/>
    <property type="molecule type" value="Genomic_DNA"/>
</dbReference>
<feature type="binding site" evidence="11">
    <location>
        <position position="302"/>
    </location>
    <ligand>
        <name>S-adenosyl-L-methionine</name>
        <dbReference type="ChEBI" id="CHEBI:59789"/>
    </ligand>
</feature>
<protein>
    <recommendedName>
        <fullName evidence="9">NOL1/NOP2/Sun domain family member 4</fullName>
    </recommendedName>
</protein>
<evidence type="ECO:0000313" key="15">
    <source>
        <dbReference type="Proteomes" id="UP000678393"/>
    </source>
</evidence>
<feature type="active site" description="Nucleophile" evidence="11">
    <location>
        <position position="403"/>
    </location>
</feature>
<dbReference type="CDD" id="cd02440">
    <property type="entry name" value="AdoMet_MTases"/>
    <property type="match status" value="1"/>
</dbReference>
<name>A0A8S3YPS3_9EUPU</name>
<dbReference type="GO" id="GO:0008173">
    <property type="term" value="F:RNA methyltransferase activity"/>
    <property type="evidence" value="ECO:0007669"/>
    <property type="project" value="InterPro"/>
</dbReference>
<dbReference type="PRINTS" id="PR02008">
    <property type="entry name" value="RCMTFAMILY"/>
</dbReference>
<accession>A0A8S3YPS3</accession>
<dbReference type="GO" id="GO:0005762">
    <property type="term" value="C:mitochondrial large ribosomal subunit"/>
    <property type="evidence" value="ECO:0007669"/>
    <property type="project" value="TreeGrafter"/>
</dbReference>
<evidence type="ECO:0000256" key="8">
    <source>
        <dbReference type="ARBA" id="ARBA00023128"/>
    </source>
</evidence>
<evidence type="ECO:0000256" key="3">
    <source>
        <dbReference type="ARBA" id="ARBA00022603"/>
    </source>
</evidence>
<dbReference type="InterPro" id="IPR023267">
    <property type="entry name" value="RCMT"/>
</dbReference>
<comment type="catalytic activity">
    <reaction evidence="10">
        <text>a cytidine in rRNA + S-adenosyl-L-methionine = a 5-methylcytidine in rRNA + S-adenosyl-L-homocysteine + H(+)</text>
        <dbReference type="Rhea" id="RHEA:61484"/>
        <dbReference type="Rhea" id="RHEA-COMP:15836"/>
        <dbReference type="Rhea" id="RHEA-COMP:15837"/>
        <dbReference type="ChEBI" id="CHEBI:15378"/>
        <dbReference type="ChEBI" id="CHEBI:57856"/>
        <dbReference type="ChEBI" id="CHEBI:59789"/>
        <dbReference type="ChEBI" id="CHEBI:74483"/>
        <dbReference type="ChEBI" id="CHEBI:82748"/>
    </reaction>
</comment>
<evidence type="ECO:0000256" key="10">
    <source>
        <dbReference type="ARBA" id="ARBA00049302"/>
    </source>
</evidence>
<comment type="caution">
    <text evidence="14">The sequence shown here is derived from an EMBL/GenBank/DDBJ whole genome shotgun (WGS) entry which is preliminary data.</text>
</comment>
<evidence type="ECO:0000256" key="12">
    <source>
        <dbReference type="SAM" id="MobiDB-lite"/>
    </source>
</evidence>
<dbReference type="InterPro" id="IPR001678">
    <property type="entry name" value="MeTrfase_RsmB-F_NOP2_dom"/>
</dbReference>
<dbReference type="InterPro" id="IPR029063">
    <property type="entry name" value="SAM-dependent_MTases_sf"/>
</dbReference>
<evidence type="ECO:0000256" key="5">
    <source>
        <dbReference type="ARBA" id="ARBA00022691"/>
    </source>
</evidence>
<sequence length="477" mass="53818">MKPYGLLTVFRIKGFPNSCAFVPRRYRYKTKWAVNQKEMPNCQLALSNFDAFYKPYFGDQWPSIRVSLLSLPKYCAVINKYGNSEKIASQLGDLNLINFIDRVRKLQDKKKNEKTFMHLDDSEGEPELTHIESLSAPNNQQVSSSSVSTSDDSMNMSPHSSNDNEGNLEDEYLNSQNINVFVPTEQFYSERDKLLREEMSINSFQNLDDNFEIRPFEALNISQHLNAYVFPRADVSMFPQAKSHNRIIGYYLMDAASVIPVIALDVQPTDKVLDLCAAPGGKSYTILQSLDVYAGGSLTCTDSSPGRLTRLKDVLYSFFPADVAEKISVTKLDATELFQPRFNKVLVDAPCNSDRHAVTEDDNNLFKLSRTRDRLGLIETQKKLLISGIRCCVPGGTIVYSTCTLSPAQNDHVIQAVIEALSGNSEIEVAVYDLSPLTKLFSKVFKFYKQSKYGQLILPDLMNNFGPTYVAKLKRIK</sequence>
<reference evidence="14" key="1">
    <citation type="submission" date="2021-04" db="EMBL/GenBank/DDBJ databases">
        <authorList>
            <consortium name="Molecular Ecology Group"/>
        </authorList>
    </citation>
    <scope>NUCLEOTIDE SEQUENCE</scope>
</reference>
<dbReference type="Gene3D" id="6.20.240.40">
    <property type="match status" value="1"/>
</dbReference>
<dbReference type="Proteomes" id="UP000678393">
    <property type="component" value="Unassembled WGS sequence"/>
</dbReference>
<feature type="compositionally biased region" description="Low complexity" evidence="12">
    <location>
        <begin position="139"/>
        <end position="157"/>
    </location>
</feature>
<keyword evidence="4 11" id="KW-0808">Transferase</keyword>
<proteinExistence type="inferred from homology"/>
<organism evidence="14 15">
    <name type="scientific">Candidula unifasciata</name>
    <dbReference type="NCBI Taxonomy" id="100452"/>
    <lineage>
        <taxon>Eukaryota</taxon>
        <taxon>Metazoa</taxon>
        <taxon>Spiralia</taxon>
        <taxon>Lophotrochozoa</taxon>
        <taxon>Mollusca</taxon>
        <taxon>Gastropoda</taxon>
        <taxon>Heterobranchia</taxon>
        <taxon>Euthyneura</taxon>
        <taxon>Panpulmonata</taxon>
        <taxon>Eupulmonata</taxon>
        <taxon>Stylommatophora</taxon>
        <taxon>Helicina</taxon>
        <taxon>Helicoidea</taxon>
        <taxon>Geomitridae</taxon>
        <taxon>Candidula</taxon>
    </lineage>
</organism>
<evidence type="ECO:0000259" key="13">
    <source>
        <dbReference type="PROSITE" id="PS51686"/>
    </source>
</evidence>
<evidence type="ECO:0000256" key="11">
    <source>
        <dbReference type="PROSITE-ProRule" id="PRU01023"/>
    </source>
</evidence>
<feature type="region of interest" description="Disordered" evidence="12">
    <location>
        <begin position="133"/>
        <end position="169"/>
    </location>
</feature>
<feature type="binding site" evidence="11">
    <location>
        <position position="348"/>
    </location>
    <ligand>
        <name>S-adenosyl-L-methionine</name>
        <dbReference type="ChEBI" id="CHEBI:59789"/>
    </ligand>
</feature>
<dbReference type="PANTHER" id="PTHR22808:SF3">
    <property type="entry name" value="5-METHYLCYTOSINE RRNA METHYLTRANSFERASE NSUN4"/>
    <property type="match status" value="1"/>
</dbReference>
<evidence type="ECO:0000256" key="7">
    <source>
        <dbReference type="ARBA" id="ARBA00022946"/>
    </source>
</evidence>
<dbReference type="GO" id="GO:0003723">
    <property type="term" value="F:RNA binding"/>
    <property type="evidence" value="ECO:0007669"/>
    <property type="project" value="UniProtKB-UniRule"/>
</dbReference>
<evidence type="ECO:0000313" key="14">
    <source>
        <dbReference type="EMBL" id="CAG5117455.1"/>
    </source>
</evidence>
<gene>
    <name evidence="14" type="ORF">CUNI_LOCUS3013</name>
</gene>
<keyword evidence="8" id="KW-0496">Mitochondrion</keyword>
<dbReference type="InterPro" id="IPR049560">
    <property type="entry name" value="MeTrfase_RsmB-F_NOP2_cat"/>
</dbReference>
<dbReference type="AlphaFoldDB" id="A0A8S3YPS3"/>
<evidence type="ECO:0000256" key="4">
    <source>
        <dbReference type="ARBA" id="ARBA00022679"/>
    </source>
</evidence>
<feature type="binding site" evidence="11">
    <location>
        <begin position="276"/>
        <end position="282"/>
    </location>
    <ligand>
        <name>S-adenosyl-L-methionine</name>
        <dbReference type="ChEBI" id="CHEBI:59789"/>
    </ligand>
</feature>
<comment type="caution">
    <text evidence="11">Lacks conserved residue(s) required for the propagation of feature annotation.</text>
</comment>
<dbReference type="GO" id="GO:0031167">
    <property type="term" value="P:rRNA methylation"/>
    <property type="evidence" value="ECO:0007669"/>
    <property type="project" value="TreeGrafter"/>
</dbReference>
<dbReference type="Pfam" id="PF01189">
    <property type="entry name" value="Methyltr_RsmB-F"/>
    <property type="match status" value="1"/>
</dbReference>
<dbReference type="PANTHER" id="PTHR22808">
    <property type="entry name" value="NCL1 YEAST -RELATED NOL1/NOP2/FMU SUN DOMAIN-CONTAINING"/>
    <property type="match status" value="1"/>
</dbReference>
<keyword evidence="2" id="KW-0698">rRNA processing</keyword>
<feature type="domain" description="SAM-dependent MTase RsmB/NOP-type" evidence="13">
    <location>
        <begin position="183"/>
        <end position="476"/>
    </location>
</feature>
<keyword evidence="7" id="KW-0809">Transit peptide</keyword>
<comment type="similarity">
    <text evidence="11">Belongs to the class I-like SAM-binding methyltransferase superfamily. RsmB/NOP family.</text>
</comment>
<dbReference type="PROSITE" id="PS51686">
    <property type="entry name" value="SAM_MT_RSMB_NOP"/>
    <property type="match status" value="1"/>
</dbReference>
<comment type="subcellular location">
    <subcellularLocation>
        <location evidence="1">Mitochondrion</location>
    </subcellularLocation>
</comment>
<dbReference type="OrthoDB" id="8020218at2759"/>
<evidence type="ECO:0000256" key="1">
    <source>
        <dbReference type="ARBA" id="ARBA00004173"/>
    </source>
</evidence>
<evidence type="ECO:0000256" key="6">
    <source>
        <dbReference type="ARBA" id="ARBA00022884"/>
    </source>
</evidence>
<evidence type="ECO:0000256" key="2">
    <source>
        <dbReference type="ARBA" id="ARBA00022552"/>
    </source>
</evidence>
<keyword evidence="15" id="KW-1185">Reference proteome</keyword>